<dbReference type="GeneID" id="115757358"/>
<evidence type="ECO:0000256" key="1">
    <source>
        <dbReference type="ARBA" id="ARBA00007240"/>
    </source>
</evidence>
<dbReference type="PANTHER" id="PTHR31268:SF5">
    <property type="entry name" value="GALACTINOL--SUCROSE GALACTOSYLTRANSFERASE 6-RELATED"/>
    <property type="match status" value="1"/>
</dbReference>
<dbReference type="PROSITE" id="PS51257">
    <property type="entry name" value="PROKAR_LIPOPROTEIN"/>
    <property type="match status" value="1"/>
</dbReference>
<keyword evidence="7" id="KW-0808">Transferase</keyword>
<evidence type="ECO:0000256" key="5">
    <source>
        <dbReference type="ARBA" id="ARBA00049426"/>
    </source>
</evidence>
<evidence type="ECO:0000256" key="4">
    <source>
        <dbReference type="ARBA" id="ARBA00025404"/>
    </source>
</evidence>
<dbReference type="InterPro" id="IPR013785">
    <property type="entry name" value="Aldolase_TIM"/>
</dbReference>
<evidence type="ECO:0000313" key="7">
    <source>
        <dbReference type="RefSeq" id="XP_030553420.2"/>
    </source>
</evidence>
<comment type="similarity">
    <text evidence="1">Belongs to the glycosyl hydrolases 36 family.</text>
</comment>
<dbReference type="InterPro" id="IPR008811">
    <property type="entry name" value="Glycosyl_hydrolases_36"/>
</dbReference>
<dbReference type="SUPFAM" id="SSF51445">
    <property type="entry name" value="(Trans)glycosidases"/>
    <property type="match status" value="1"/>
</dbReference>
<comment type="function">
    <text evidence="4">Transglycosidase operating by a ping-pong reaction mechanism. Involved in the synthesis of raffinose, a major soluble carbohydrate in seeds, roots and tubers.</text>
</comment>
<sequence>MVSPLKYNSRFASINTRPVLRSLSSLSSSFACSLTVSNAVAYRSTHSGFGTCRHRSKRALRISAFQRTEPGGRSDKLGKGEMTIKPAVRISDRKLIVKDRTILTGVPDNVVAASGSSSGTVEGVFLGAVFDKEDSRQVVPVGVLRDVRFMACFRFKLWWMAQKMGDRGSEIPLETQFLLVETKDGSHLESDEGNEENQIVYTVFLPLIEGPFRACLQGNERDELQLCLESGDVETKASSFNHSVFIHSGTDPFATIFEAIRAVKLHLKTFRQRHEKKLPGIVDYFGWCTWDAFYQDVTQEGVEAGLASLAAGGTPPKFVIIDDGWQSVGTDPVAEESSEGEKKQQLLRLTGIKENAKFQKKDDPAVGIKNIVNTAKNKHGLKYVYVWHAITGYWGGVRPGVKEMEEYGSLMKYPSLSKGVIENEPTWKHDAIALQGLGLVNPKNVYKFYNELHSYLASAGIDGVKVDVQCILETLGAGLGGRVELTRQYHQALDASVARNFPDNGCIACMSHNTDALYCSKQTAIVRASDDFYPRDPVSHTIHIAAVAYNSVFLGDFMQTDWDMFHSVHPAAEYHASARAISGGPIYVSDAPGKHNFELLKKLVLPDGSVLRARLPGRPTRDCLFSDPARDGVSLLKIWNMNKYTGVLGVYNCQGAAWNMMERKNTFHQTKTEAITGYIRGRDVHLISEAATDPTWSGDCAMYCHKSGDLVVLPYNTAMPVSLKVLEHDMLTITPIKVLAPGFSFAPLGLINMFNAGGAIEGLRYEVKGGAELSELETEYAGEGNVMGEQRVENRSNELVGIVHMEVKGCGKFGAYSSTRPKSCKLGTNEVEFEYDAASGLLNLDLDHLPEEAQRVHAIEVEL</sequence>
<reference evidence="7" key="1">
    <citation type="submission" date="2025-08" db="UniProtKB">
        <authorList>
            <consortium name="RefSeq"/>
        </authorList>
    </citation>
    <scope>IDENTIFICATION</scope>
    <source>
        <tissue evidence="7">Leaf</tissue>
    </source>
</reference>
<dbReference type="Pfam" id="PF05691">
    <property type="entry name" value="Raffinose_syn"/>
    <property type="match status" value="1"/>
</dbReference>
<organism evidence="6 7">
    <name type="scientific">Rhodamnia argentea</name>
    <dbReference type="NCBI Taxonomy" id="178133"/>
    <lineage>
        <taxon>Eukaryota</taxon>
        <taxon>Viridiplantae</taxon>
        <taxon>Streptophyta</taxon>
        <taxon>Embryophyta</taxon>
        <taxon>Tracheophyta</taxon>
        <taxon>Spermatophyta</taxon>
        <taxon>Magnoliopsida</taxon>
        <taxon>eudicotyledons</taxon>
        <taxon>Gunneridae</taxon>
        <taxon>Pentapetalae</taxon>
        <taxon>rosids</taxon>
        <taxon>malvids</taxon>
        <taxon>Myrtales</taxon>
        <taxon>Myrtaceae</taxon>
        <taxon>Myrtoideae</taxon>
        <taxon>Myrteae</taxon>
        <taxon>Australasian group</taxon>
        <taxon>Rhodamnia</taxon>
    </lineage>
</organism>
<evidence type="ECO:0000256" key="2">
    <source>
        <dbReference type="ARBA" id="ARBA00012708"/>
    </source>
</evidence>
<proteinExistence type="inferred from homology"/>
<accession>A0A8B8R221</accession>
<dbReference type="PANTHER" id="PTHR31268">
    <property type="match status" value="1"/>
</dbReference>
<dbReference type="RefSeq" id="XP_030553420.2">
    <property type="nucleotide sequence ID" value="XM_030697560.2"/>
</dbReference>
<dbReference type="GO" id="GO:0016757">
    <property type="term" value="F:glycosyltransferase activity"/>
    <property type="evidence" value="ECO:0007669"/>
    <property type="project" value="UniProtKB-KW"/>
</dbReference>
<keyword evidence="3" id="KW-0119">Carbohydrate metabolism</keyword>
<dbReference type="Proteomes" id="UP000827889">
    <property type="component" value="Chromosome 4"/>
</dbReference>
<gene>
    <name evidence="7" type="primary">LOC115757358</name>
</gene>
<dbReference type="EC" id="2.4.1.82" evidence="2"/>
<dbReference type="InterPro" id="IPR017853">
    <property type="entry name" value="GH"/>
</dbReference>
<comment type="catalytic activity">
    <reaction evidence="5">
        <text>alpha-D-galactosyl-(1-&gt;3)-1D-myo-inositol + sucrose = raffinose + myo-inositol</text>
        <dbReference type="Rhea" id="RHEA:20161"/>
        <dbReference type="ChEBI" id="CHEBI:16634"/>
        <dbReference type="ChEBI" id="CHEBI:17268"/>
        <dbReference type="ChEBI" id="CHEBI:17505"/>
        <dbReference type="ChEBI" id="CHEBI:17992"/>
        <dbReference type="EC" id="2.4.1.82"/>
    </reaction>
</comment>
<evidence type="ECO:0000313" key="6">
    <source>
        <dbReference type="Proteomes" id="UP000827889"/>
    </source>
</evidence>
<dbReference type="Gene3D" id="3.20.20.70">
    <property type="entry name" value="Aldolase class I"/>
    <property type="match status" value="1"/>
</dbReference>
<evidence type="ECO:0000256" key="3">
    <source>
        <dbReference type="ARBA" id="ARBA00023277"/>
    </source>
</evidence>
<keyword evidence="7" id="KW-0328">Glycosyltransferase</keyword>
<keyword evidence="6" id="KW-1185">Reference proteome</keyword>
<name>A0A8B8R221_9MYRT</name>
<protein>
    <recommendedName>
        <fullName evidence="2">galactinol--sucrose galactosyltransferase</fullName>
        <ecNumber evidence="2">2.4.1.82</ecNumber>
    </recommendedName>
</protein>